<comment type="caution">
    <text evidence="12">The sequence shown here is derived from an EMBL/GenBank/DDBJ whole genome shotgun (WGS) entry which is preliminary data.</text>
</comment>
<sequence>MKQKHLFLGAAVALTFLFSASAIAQPRHTKKKVKKVVETKVDVCPFTDKWVEDETKFEDRKEKAHATFVPYSSTATMQKDDYFKFPWLTPKHANYLLLNGKWKFHYTADWKQGKPEKDDFWADNADVSSWKELQVPLNWEMAGYDVPVYNNVGYPFENKPPFITAFKDNFDKNPVGSYRRNFNLPEGWETGKRVFLHFDGACSAIVVWVNGKYAGYSQGANTDADFDVTNLVRKGDNNVSVRVYRWSDGSYLEGQDMWHLGGIHRDVYLVATPKTFVADHYITSALNKDYTSGNLNVDLTINNAAKEKSEKTLEIELLDPQGKSVAKQSAQVAMTAKDAQKNCRLSIDNLTGLKAWTSEQPNLYTVIVRQKAGDQEEMVFSTKYGFREVTIKDKLVYVNGKRVFFKGVNTQDIHPLYGHAIDVETMLRDVILMKQANVNTVRTSHYPRQAKMYAMFDYYGLYCMDEADVECHNNHSLSNNPTWRAAYVDRTERMVLRDRNHPSVVFWSLGNESGGGDNFQATYDKVKELLPGRDAWVHYEGYNHGAKYSDFGSDMYPRIEVVKKQMDGLHNKPYFICEYAHAMGQAVGNLQEYWDLIEASTGITGGCIWDWVDQGIYDTRRIRKGLPLKDPKTGLHYYTSGYDYTKMNNGYRGFQGDFMSNGIITPGREWTAKLTEVKYVYRDVNFEPFYSRVLTLKNKCAFTNLADIYNLSYEVLRNGVSVEKNQVAIPSVLPGKTCDINIPYTTAVDDKAEYVITFSLILKKATSWSKQGYEMAQQQFKLSAENVAGTSVADPTFVQKDHGKLPAIQEKGKLKVKGNTITGKDFSITFGEDGTLANWTYRNTQLVQPNAGPDFNGFRRIANDNVNLGATGGVAENENKEEGALTGKKMMVKAPKKQGKNVVVETAVTNGKDTHQIAYTIYPNGTVDMKVTTNNSSEETRKIGIAMQFAPGFENVEYYAKGPWSNYIDRQRGSLLGLYKTTVDGMFEEQSAPQTMGDRQGLRQLTLDNNSTKLQITTEGMVAFSLSHFDDAQFNYDVFYGGKHPYDLVRSNQIFAHFDFWQRGIGNHSCGGDSCLPQYMTPTGAHEFTLRFTPMAK</sequence>
<evidence type="ECO:0000256" key="4">
    <source>
        <dbReference type="ARBA" id="ARBA00011245"/>
    </source>
</evidence>
<dbReference type="InterPro" id="IPR006103">
    <property type="entry name" value="Glyco_hydro_2_cat"/>
</dbReference>
<dbReference type="InterPro" id="IPR032312">
    <property type="entry name" value="LacZ_4"/>
</dbReference>
<dbReference type="Pfam" id="PF02836">
    <property type="entry name" value="Glyco_hydro_2_C"/>
    <property type="match status" value="1"/>
</dbReference>
<dbReference type="Gene3D" id="3.20.20.80">
    <property type="entry name" value="Glycosidases"/>
    <property type="match status" value="1"/>
</dbReference>
<dbReference type="EMBL" id="VZCB01000077">
    <property type="protein sequence ID" value="MQN81185.1"/>
    <property type="molecule type" value="Genomic_DNA"/>
</dbReference>
<dbReference type="GO" id="GO:0030246">
    <property type="term" value="F:carbohydrate binding"/>
    <property type="evidence" value="ECO:0007669"/>
    <property type="project" value="InterPro"/>
</dbReference>
<feature type="domain" description="Beta galactosidase small chain/" evidence="11">
    <location>
        <begin position="820"/>
        <end position="1093"/>
    </location>
</feature>
<comment type="similarity">
    <text evidence="3">Belongs to the glycosyl hydrolase 2 family.</text>
</comment>
<dbReference type="InterPro" id="IPR011013">
    <property type="entry name" value="Gal_mutarotase_sf_dom"/>
</dbReference>
<dbReference type="InterPro" id="IPR036156">
    <property type="entry name" value="Beta-gal/glucu_dom_sf"/>
</dbReference>
<dbReference type="Proteomes" id="UP000480425">
    <property type="component" value="Unassembled WGS sequence"/>
</dbReference>
<dbReference type="GO" id="GO:0009341">
    <property type="term" value="C:beta-galactosidase complex"/>
    <property type="evidence" value="ECO:0007669"/>
    <property type="project" value="InterPro"/>
</dbReference>
<dbReference type="PANTHER" id="PTHR46323">
    <property type="entry name" value="BETA-GALACTOSIDASE"/>
    <property type="match status" value="1"/>
</dbReference>
<proteinExistence type="inferred from homology"/>
<dbReference type="SUPFAM" id="SSF49785">
    <property type="entry name" value="Galactose-binding domain-like"/>
    <property type="match status" value="1"/>
</dbReference>
<dbReference type="SMART" id="SM01038">
    <property type="entry name" value="Bgal_small_N"/>
    <property type="match status" value="1"/>
</dbReference>
<feature type="signal peptide" evidence="10">
    <location>
        <begin position="1"/>
        <end position="24"/>
    </location>
</feature>
<dbReference type="InterPro" id="IPR006104">
    <property type="entry name" value="Glyco_hydro_2_N"/>
</dbReference>
<evidence type="ECO:0000256" key="8">
    <source>
        <dbReference type="ARBA" id="ARBA00023295"/>
    </source>
</evidence>
<protein>
    <recommendedName>
        <fullName evidence="5">beta-galactosidase</fullName>
        <ecNumber evidence="5">3.2.1.23</ecNumber>
    </recommendedName>
    <alternativeName>
        <fullName evidence="9">Lactase</fullName>
    </alternativeName>
</protein>
<evidence type="ECO:0000256" key="5">
    <source>
        <dbReference type="ARBA" id="ARBA00012756"/>
    </source>
</evidence>
<evidence type="ECO:0000256" key="6">
    <source>
        <dbReference type="ARBA" id="ARBA00022801"/>
    </source>
</evidence>
<dbReference type="Gene3D" id="2.60.120.260">
    <property type="entry name" value="Galactose-binding domain-like"/>
    <property type="match status" value="1"/>
</dbReference>
<keyword evidence="10" id="KW-0732">Signal</keyword>
<dbReference type="SUPFAM" id="SSF74650">
    <property type="entry name" value="Galactose mutarotase-like"/>
    <property type="match status" value="1"/>
</dbReference>
<dbReference type="Pfam" id="PF02837">
    <property type="entry name" value="Glyco_hydro_2_N"/>
    <property type="match status" value="1"/>
</dbReference>
<feature type="chain" id="PRO_5026146310" description="beta-galactosidase" evidence="10">
    <location>
        <begin position="25"/>
        <end position="1097"/>
    </location>
</feature>
<dbReference type="Pfam" id="PF16353">
    <property type="entry name" value="LacZ_4"/>
    <property type="match status" value="1"/>
</dbReference>
<name>A0A6G1U205_9BACT</name>
<dbReference type="GO" id="GO:0005990">
    <property type="term" value="P:lactose catabolic process"/>
    <property type="evidence" value="ECO:0007669"/>
    <property type="project" value="TreeGrafter"/>
</dbReference>
<dbReference type="SUPFAM" id="SSF49303">
    <property type="entry name" value="beta-Galactosidase/glucuronidase domain"/>
    <property type="match status" value="2"/>
</dbReference>
<dbReference type="Gene3D" id="2.60.40.10">
    <property type="entry name" value="Immunoglobulins"/>
    <property type="match status" value="2"/>
</dbReference>
<evidence type="ECO:0000256" key="9">
    <source>
        <dbReference type="ARBA" id="ARBA00032230"/>
    </source>
</evidence>
<dbReference type="Gene3D" id="2.70.98.10">
    <property type="match status" value="1"/>
</dbReference>
<dbReference type="GO" id="GO:0004565">
    <property type="term" value="F:beta-galactosidase activity"/>
    <property type="evidence" value="ECO:0007669"/>
    <property type="project" value="UniProtKB-EC"/>
</dbReference>
<dbReference type="AlphaFoldDB" id="A0A6G1U205"/>
<dbReference type="InterPro" id="IPR023232">
    <property type="entry name" value="Glyco_hydro_2_AS"/>
</dbReference>
<reference evidence="12 13" key="1">
    <citation type="submission" date="2019-09" db="EMBL/GenBank/DDBJ databases">
        <title>Distinct polysaccharide growth profiles of human intestinal Prevotella copri isolates.</title>
        <authorList>
            <person name="Fehlner-Peach H."/>
            <person name="Magnabosco C."/>
            <person name="Raghavan V."/>
            <person name="Scher J.U."/>
            <person name="Tett A."/>
            <person name="Cox L.M."/>
            <person name="Gottsegen C."/>
            <person name="Watters A."/>
            <person name="Wiltshire- Gordon J.D."/>
            <person name="Segata N."/>
            <person name="Bonneau R."/>
            <person name="Littman D.R."/>
        </authorList>
    </citation>
    <scope>NUCLEOTIDE SEQUENCE [LARGE SCALE GENOMIC DNA]</scope>
    <source>
        <strain evidence="13">iA622</strain>
    </source>
</reference>
<dbReference type="Pfam" id="PF00703">
    <property type="entry name" value="Glyco_hydro_2"/>
    <property type="match status" value="1"/>
</dbReference>
<evidence type="ECO:0000256" key="1">
    <source>
        <dbReference type="ARBA" id="ARBA00001412"/>
    </source>
</evidence>
<dbReference type="RefSeq" id="WP_153124213.1">
    <property type="nucleotide sequence ID" value="NZ_VZCB01000077.1"/>
</dbReference>
<gene>
    <name evidence="12" type="ORF">F7D73_09505</name>
</gene>
<evidence type="ECO:0000256" key="2">
    <source>
        <dbReference type="ARBA" id="ARBA00001913"/>
    </source>
</evidence>
<dbReference type="InterPro" id="IPR004199">
    <property type="entry name" value="B-gal_small/dom_5"/>
</dbReference>
<keyword evidence="7" id="KW-0106">Calcium</keyword>
<comment type="catalytic activity">
    <reaction evidence="1">
        <text>Hydrolysis of terminal non-reducing beta-D-galactose residues in beta-D-galactosides.</text>
        <dbReference type="EC" id="3.2.1.23"/>
    </reaction>
</comment>
<dbReference type="SUPFAM" id="SSF51445">
    <property type="entry name" value="(Trans)glycosidases"/>
    <property type="match status" value="1"/>
</dbReference>
<keyword evidence="6" id="KW-0378">Hydrolase</keyword>
<dbReference type="InterPro" id="IPR017853">
    <property type="entry name" value="GH"/>
</dbReference>
<evidence type="ECO:0000256" key="10">
    <source>
        <dbReference type="SAM" id="SignalP"/>
    </source>
</evidence>
<dbReference type="EC" id="3.2.1.23" evidence="5"/>
<dbReference type="PRINTS" id="PR00132">
    <property type="entry name" value="GLHYDRLASE2"/>
</dbReference>
<evidence type="ECO:0000313" key="12">
    <source>
        <dbReference type="EMBL" id="MQN81185.1"/>
    </source>
</evidence>
<keyword evidence="8" id="KW-0326">Glycosidase</keyword>
<evidence type="ECO:0000313" key="13">
    <source>
        <dbReference type="Proteomes" id="UP000480425"/>
    </source>
</evidence>
<dbReference type="InterPro" id="IPR008979">
    <property type="entry name" value="Galactose-bd-like_sf"/>
</dbReference>
<dbReference type="InterPro" id="IPR013783">
    <property type="entry name" value="Ig-like_fold"/>
</dbReference>
<comment type="cofactor">
    <cofactor evidence="2">
        <name>Ca(2+)</name>
        <dbReference type="ChEBI" id="CHEBI:29108"/>
    </cofactor>
</comment>
<dbReference type="Pfam" id="PF02929">
    <property type="entry name" value="Bgal_small_N"/>
    <property type="match status" value="1"/>
</dbReference>
<evidence type="ECO:0000259" key="11">
    <source>
        <dbReference type="SMART" id="SM01038"/>
    </source>
</evidence>
<dbReference type="OrthoDB" id="9801077at2"/>
<dbReference type="InterPro" id="IPR014718">
    <property type="entry name" value="GH-type_carb-bd"/>
</dbReference>
<organism evidence="12 13">
    <name type="scientific">Segatella copri</name>
    <dbReference type="NCBI Taxonomy" id="165179"/>
    <lineage>
        <taxon>Bacteria</taxon>
        <taxon>Pseudomonadati</taxon>
        <taxon>Bacteroidota</taxon>
        <taxon>Bacteroidia</taxon>
        <taxon>Bacteroidales</taxon>
        <taxon>Prevotellaceae</taxon>
        <taxon>Segatella</taxon>
    </lineage>
</organism>
<evidence type="ECO:0000256" key="7">
    <source>
        <dbReference type="ARBA" id="ARBA00022837"/>
    </source>
</evidence>
<dbReference type="InterPro" id="IPR006102">
    <property type="entry name" value="Ig-like_GH2"/>
</dbReference>
<dbReference type="PANTHER" id="PTHR46323:SF2">
    <property type="entry name" value="BETA-GALACTOSIDASE"/>
    <property type="match status" value="1"/>
</dbReference>
<accession>A0A6G1U205</accession>
<dbReference type="PROSITE" id="PS00608">
    <property type="entry name" value="GLYCOSYL_HYDROL_F2_2"/>
    <property type="match status" value="1"/>
</dbReference>
<comment type="subunit">
    <text evidence="4">Monomer.</text>
</comment>
<dbReference type="InterPro" id="IPR050347">
    <property type="entry name" value="Bact_Beta-galactosidase"/>
</dbReference>
<dbReference type="InterPro" id="IPR006101">
    <property type="entry name" value="Glyco_hydro_2"/>
</dbReference>
<evidence type="ECO:0000256" key="3">
    <source>
        <dbReference type="ARBA" id="ARBA00007401"/>
    </source>
</evidence>